<sequence>MIVGLNARLLLPRKMEGIGWYTHELFRRIVQNHPEHRFVMMFDRKWDPRFIYGPNVTPVSAGPQARRHALYYMWYNLSLPRMLRKYRCDVLVSLNGFIPLKSPVPTVNVFHDMGYIHVPEQIEPITRAYYRWMFAACARASTRLATISEFSRRDISENCHIPVDGISIVSNGVRDIFHPLDESGRQQVRDRFCRGLPFFLFVGVLQPRKNVVNLLRAFARFKAETASTTCLLIAGRRGWRDDAIGKTFEALPCKDDIIFTGYLEDEDLARVMAAATALTFVPFFEGFGVPVVEAMASGTPVLTSNVSSLPEVAGDAALMVDPHDVEAMVDGMRRLDGDAGLRASLRTAGLARAPMYSWDRSAERLWELIEEAAATSVRR</sequence>
<dbReference type="CDD" id="cd03809">
    <property type="entry name" value="GT4_MtfB-like"/>
    <property type="match status" value="1"/>
</dbReference>
<dbReference type="InterPro" id="IPR028098">
    <property type="entry name" value="Glyco_trans_4-like_N"/>
</dbReference>
<dbReference type="PANTHER" id="PTHR46401">
    <property type="entry name" value="GLYCOSYLTRANSFERASE WBBK-RELATED"/>
    <property type="match status" value="1"/>
</dbReference>
<evidence type="ECO:0008006" key="6">
    <source>
        <dbReference type="Google" id="ProtNLM"/>
    </source>
</evidence>
<gene>
    <name evidence="4" type="ORF">BGO89_01540</name>
</gene>
<dbReference type="InterPro" id="IPR001296">
    <property type="entry name" value="Glyco_trans_1"/>
</dbReference>
<protein>
    <recommendedName>
        <fullName evidence="6">Glycosyl transferase family 1 domain-containing protein</fullName>
    </recommendedName>
</protein>
<dbReference type="FunFam" id="3.40.50.2000:FF:000119">
    <property type="entry name" value="Glycosyl transferase group 1"/>
    <property type="match status" value="1"/>
</dbReference>
<evidence type="ECO:0000313" key="5">
    <source>
        <dbReference type="Proteomes" id="UP000184233"/>
    </source>
</evidence>
<dbReference type="SUPFAM" id="SSF53756">
    <property type="entry name" value="UDP-Glycosyltransferase/glycogen phosphorylase"/>
    <property type="match status" value="1"/>
</dbReference>
<dbReference type="STRING" id="1895771.BGO89_01540"/>
<comment type="caution">
    <text evidence="4">The sequence shown here is derived from an EMBL/GenBank/DDBJ whole genome shotgun (WGS) entry which is preliminary data.</text>
</comment>
<evidence type="ECO:0000259" key="3">
    <source>
        <dbReference type="Pfam" id="PF13439"/>
    </source>
</evidence>
<dbReference type="EMBL" id="MKVH01000002">
    <property type="protein sequence ID" value="OJX61288.1"/>
    <property type="molecule type" value="Genomic_DNA"/>
</dbReference>
<evidence type="ECO:0000256" key="1">
    <source>
        <dbReference type="ARBA" id="ARBA00022679"/>
    </source>
</evidence>
<dbReference type="Proteomes" id="UP000184233">
    <property type="component" value="Unassembled WGS sequence"/>
</dbReference>
<dbReference type="GO" id="GO:0009103">
    <property type="term" value="P:lipopolysaccharide biosynthetic process"/>
    <property type="evidence" value="ECO:0007669"/>
    <property type="project" value="TreeGrafter"/>
</dbReference>
<dbReference type="Pfam" id="PF13439">
    <property type="entry name" value="Glyco_transf_4"/>
    <property type="match status" value="1"/>
</dbReference>
<name>A0A1M3L6U8_9BACT</name>
<feature type="domain" description="Glycosyltransferase subfamily 4-like N-terminal" evidence="3">
    <location>
        <begin position="17"/>
        <end position="173"/>
    </location>
</feature>
<feature type="domain" description="Glycosyl transferase family 1" evidence="2">
    <location>
        <begin position="197"/>
        <end position="348"/>
    </location>
</feature>
<organism evidence="4 5">
    <name type="scientific">Candidatus Kapaibacterium thiocyanatum</name>
    <dbReference type="NCBI Taxonomy" id="1895771"/>
    <lineage>
        <taxon>Bacteria</taxon>
        <taxon>Pseudomonadati</taxon>
        <taxon>Candidatus Kapaibacteriota</taxon>
        <taxon>Candidatus Kapaibacteriia</taxon>
        <taxon>Candidatus Kapaibacteriales</taxon>
        <taxon>Candidatus Kapaibacteriaceae</taxon>
        <taxon>Candidatus Kapaibacterium</taxon>
    </lineage>
</organism>
<evidence type="ECO:0000259" key="2">
    <source>
        <dbReference type="Pfam" id="PF00534"/>
    </source>
</evidence>
<dbReference type="PANTHER" id="PTHR46401:SF2">
    <property type="entry name" value="GLYCOSYLTRANSFERASE WBBK-RELATED"/>
    <property type="match status" value="1"/>
</dbReference>
<accession>A0A1M3L6U8</accession>
<evidence type="ECO:0000313" key="4">
    <source>
        <dbReference type="EMBL" id="OJX61288.1"/>
    </source>
</evidence>
<dbReference type="GO" id="GO:0016757">
    <property type="term" value="F:glycosyltransferase activity"/>
    <property type="evidence" value="ECO:0007669"/>
    <property type="project" value="InterPro"/>
</dbReference>
<proteinExistence type="predicted"/>
<keyword evidence="1" id="KW-0808">Transferase</keyword>
<dbReference type="Pfam" id="PF00534">
    <property type="entry name" value="Glycos_transf_1"/>
    <property type="match status" value="1"/>
</dbReference>
<dbReference type="Gene3D" id="3.40.50.2000">
    <property type="entry name" value="Glycogen Phosphorylase B"/>
    <property type="match status" value="2"/>
</dbReference>
<dbReference type="AlphaFoldDB" id="A0A1M3L6U8"/>
<reference evidence="4 5" key="1">
    <citation type="submission" date="2016-09" db="EMBL/GenBank/DDBJ databases">
        <title>Genome-resolved meta-omics ties microbial dynamics to process performance in biotechnology for thiocyanate degradation.</title>
        <authorList>
            <person name="Kantor R.S."/>
            <person name="Huddy R.J."/>
            <person name="Iyer R."/>
            <person name="Thomas B.C."/>
            <person name="Brown C.T."/>
            <person name="Anantharaman K."/>
            <person name="Tringe S."/>
            <person name="Hettich R.L."/>
            <person name="Harrison S.T."/>
            <person name="Banfield J.F."/>
        </authorList>
    </citation>
    <scope>NUCLEOTIDE SEQUENCE [LARGE SCALE GENOMIC DNA]</scope>
    <source>
        <strain evidence="4">59-99</strain>
    </source>
</reference>